<comment type="catalytic activity">
    <reaction evidence="12">
        <text>heme b + 3 reduced [NADPH--hemoprotein reductase] + 3 O2 = biliverdin IXalpha + CO + Fe(2+) + 3 oxidized [NADPH--hemoprotein reductase] + 3 H2O + H(+)</text>
        <dbReference type="Rhea" id="RHEA:21764"/>
        <dbReference type="Rhea" id="RHEA-COMP:11964"/>
        <dbReference type="Rhea" id="RHEA-COMP:11965"/>
        <dbReference type="ChEBI" id="CHEBI:15377"/>
        <dbReference type="ChEBI" id="CHEBI:15378"/>
        <dbReference type="ChEBI" id="CHEBI:15379"/>
        <dbReference type="ChEBI" id="CHEBI:17245"/>
        <dbReference type="ChEBI" id="CHEBI:29033"/>
        <dbReference type="ChEBI" id="CHEBI:57618"/>
        <dbReference type="ChEBI" id="CHEBI:57991"/>
        <dbReference type="ChEBI" id="CHEBI:58210"/>
        <dbReference type="ChEBI" id="CHEBI:60344"/>
        <dbReference type="EC" id="1.14.14.18"/>
    </reaction>
</comment>
<keyword evidence="8" id="KW-0479">Metal-binding</keyword>
<dbReference type="EC" id="1.14.14.18" evidence="3"/>
<dbReference type="AlphaFoldDB" id="A0A2P5WBV9"/>
<evidence type="ECO:0000256" key="9">
    <source>
        <dbReference type="ARBA" id="ARBA00022946"/>
    </source>
</evidence>
<dbReference type="SUPFAM" id="SSF48613">
    <property type="entry name" value="Heme oxygenase-like"/>
    <property type="match status" value="1"/>
</dbReference>
<keyword evidence="10" id="KW-0560">Oxidoreductase</keyword>
<dbReference type="FunFam" id="1.20.910.10:FF:000005">
    <property type="entry name" value="Heme oxygenase 1"/>
    <property type="match status" value="1"/>
</dbReference>
<keyword evidence="9" id="KW-0809">Transit peptide</keyword>
<dbReference type="GO" id="GO:0009507">
    <property type="term" value="C:chloroplast"/>
    <property type="evidence" value="ECO:0007669"/>
    <property type="project" value="UniProtKB-SubCell"/>
</dbReference>
<dbReference type="GO" id="GO:0006788">
    <property type="term" value="P:heme oxidation"/>
    <property type="evidence" value="ECO:0007669"/>
    <property type="project" value="InterPro"/>
</dbReference>
<reference evidence="13 14" key="1">
    <citation type="submission" date="2015-01" db="EMBL/GenBank/DDBJ databases">
        <title>Genome of allotetraploid Gossypium barbadense reveals genomic plasticity and fiber elongation in cotton evolution.</title>
        <authorList>
            <person name="Chen X."/>
            <person name="Liu X."/>
            <person name="Zhao B."/>
            <person name="Zheng H."/>
            <person name="Hu Y."/>
            <person name="Lu G."/>
            <person name="Yang C."/>
            <person name="Chen J."/>
            <person name="Shan C."/>
            <person name="Zhang L."/>
            <person name="Zhou Y."/>
            <person name="Wang L."/>
            <person name="Guo W."/>
            <person name="Bai Y."/>
            <person name="Ruan J."/>
            <person name="Shangguan X."/>
            <person name="Mao Y."/>
            <person name="Jiang J."/>
            <person name="Zhu Y."/>
            <person name="Lei J."/>
            <person name="Kang H."/>
            <person name="Chen S."/>
            <person name="He X."/>
            <person name="Wang R."/>
            <person name="Wang Y."/>
            <person name="Chen J."/>
            <person name="Wang L."/>
            <person name="Yu S."/>
            <person name="Wang B."/>
            <person name="Wei J."/>
            <person name="Song S."/>
            <person name="Lu X."/>
            <person name="Gao Z."/>
            <person name="Gu W."/>
            <person name="Deng X."/>
            <person name="Ma D."/>
            <person name="Wang S."/>
            <person name="Liang W."/>
            <person name="Fang L."/>
            <person name="Cai C."/>
            <person name="Zhu X."/>
            <person name="Zhou B."/>
            <person name="Zhang Y."/>
            <person name="Chen Z."/>
            <person name="Xu S."/>
            <person name="Zhu R."/>
            <person name="Wang S."/>
            <person name="Zhang T."/>
            <person name="Zhao G."/>
        </authorList>
    </citation>
    <scope>NUCLEOTIDE SEQUENCE [LARGE SCALE GENOMIC DNA]</scope>
    <source>
        <strain evidence="14">cv. Xinhai21</strain>
        <tissue evidence="13">Leaf</tissue>
    </source>
</reference>
<sequence length="296" mass="33898">MESLTLISQSRSLPINPNLRILSSPNISSTFIPKDVPYFKTQFLKLPGIATRNVIVSAATTEKPWRRYTGGEAKGFVDELRLAAMKLHTRQQAQEGEMEAKAPEEQRVEEWEPTLDGYLKFLVDIKVVYDTLEQIIEKPSFPSLLSDIECMGCGADGEFRNTGLERSEKLAKDLKWFEEKGYGIPKASSPGVAYAKYLEQLSEKDPQAFICHFYNIYFANTAGGRIIAKKVAEKILDSRELEFYKWDGELSQLLQNVRDKLNKVAENWSREDKNRCLGETEISFKFYREIVRLMLS</sequence>
<keyword evidence="4" id="KW-0150">Chloroplast</keyword>
<keyword evidence="5" id="KW-0602">Photosynthesis</keyword>
<dbReference type="GO" id="GO:0015979">
    <property type="term" value="P:photosynthesis"/>
    <property type="evidence" value="ECO:0007669"/>
    <property type="project" value="UniProtKB-KW"/>
</dbReference>
<dbReference type="GO" id="GO:0010024">
    <property type="term" value="P:phytochromobilin biosynthetic process"/>
    <property type="evidence" value="ECO:0007669"/>
    <property type="project" value="TreeGrafter"/>
</dbReference>
<dbReference type="Gene3D" id="1.20.910.10">
    <property type="entry name" value="Heme oxygenase-like"/>
    <property type="match status" value="1"/>
</dbReference>
<keyword evidence="11" id="KW-0408">Iron</keyword>
<evidence type="ECO:0000256" key="5">
    <source>
        <dbReference type="ARBA" id="ARBA00022531"/>
    </source>
</evidence>
<comment type="subcellular location">
    <subcellularLocation>
        <location evidence="1">Plastid</location>
        <location evidence="1">Chloroplast</location>
    </subcellularLocation>
</comment>
<dbReference type="EMBL" id="KZ668238">
    <property type="protein sequence ID" value="PPR88556.1"/>
    <property type="molecule type" value="Genomic_DNA"/>
</dbReference>
<evidence type="ECO:0000313" key="14">
    <source>
        <dbReference type="Proteomes" id="UP000239757"/>
    </source>
</evidence>
<dbReference type="InterPro" id="IPR016084">
    <property type="entry name" value="Haem_Oase-like_multi-hlx"/>
</dbReference>
<dbReference type="GO" id="GO:0004392">
    <property type="term" value="F:heme oxygenase (decyclizing) activity"/>
    <property type="evidence" value="ECO:0007669"/>
    <property type="project" value="UniProtKB-EC"/>
</dbReference>
<evidence type="ECO:0000256" key="8">
    <source>
        <dbReference type="ARBA" id="ARBA00022723"/>
    </source>
</evidence>
<dbReference type="InterPro" id="IPR016053">
    <property type="entry name" value="Haem_Oase-like"/>
</dbReference>
<evidence type="ECO:0000256" key="6">
    <source>
        <dbReference type="ARBA" id="ARBA00022617"/>
    </source>
</evidence>
<proteinExistence type="inferred from homology"/>
<name>A0A2P5WBV9_GOSBA</name>
<keyword evidence="7" id="KW-0934">Plastid</keyword>
<protein>
    <recommendedName>
        <fullName evidence="3">heme oxygenase (biliverdin-producing)</fullName>
        <ecNumber evidence="3">1.14.14.18</ecNumber>
    </recommendedName>
</protein>
<dbReference type="GO" id="GO:0020037">
    <property type="term" value="F:heme binding"/>
    <property type="evidence" value="ECO:0007669"/>
    <property type="project" value="UniProtKB-ARBA"/>
</dbReference>
<comment type="similarity">
    <text evidence="2">Belongs to the heme oxygenase family.</text>
</comment>
<evidence type="ECO:0000256" key="10">
    <source>
        <dbReference type="ARBA" id="ARBA00023002"/>
    </source>
</evidence>
<dbReference type="InterPro" id="IPR002051">
    <property type="entry name" value="Haem_Oase"/>
</dbReference>
<dbReference type="OrthoDB" id="652091at2759"/>
<dbReference type="CDD" id="cd19165">
    <property type="entry name" value="HemeO"/>
    <property type="match status" value="1"/>
</dbReference>
<accession>A0A2P5WBV9</accession>
<dbReference type="Proteomes" id="UP000239757">
    <property type="component" value="Unassembled WGS sequence"/>
</dbReference>
<dbReference type="PANTHER" id="PTHR35703:SF2">
    <property type="entry name" value="HEME OXYGENASE 1, CHLOROPLASTIC-RELATED"/>
    <property type="match status" value="1"/>
</dbReference>
<evidence type="ECO:0000256" key="4">
    <source>
        <dbReference type="ARBA" id="ARBA00022528"/>
    </source>
</evidence>
<dbReference type="PANTHER" id="PTHR35703">
    <property type="entry name" value="HEME OXYGENASE 1, CHLOROPLASTIC-RELATED"/>
    <property type="match status" value="1"/>
</dbReference>
<organism evidence="13 14">
    <name type="scientific">Gossypium barbadense</name>
    <name type="common">Sea Island cotton</name>
    <name type="synonym">Hibiscus barbadensis</name>
    <dbReference type="NCBI Taxonomy" id="3634"/>
    <lineage>
        <taxon>Eukaryota</taxon>
        <taxon>Viridiplantae</taxon>
        <taxon>Streptophyta</taxon>
        <taxon>Embryophyta</taxon>
        <taxon>Tracheophyta</taxon>
        <taxon>Spermatophyta</taxon>
        <taxon>Magnoliopsida</taxon>
        <taxon>eudicotyledons</taxon>
        <taxon>Gunneridae</taxon>
        <taxon>Pentapetalae</taxon>
        <taxon>rosids</taxon>
        <taxon>malvids</taxon>
        <taxon>Malvales</taxon>
        <taxon>Malvaceae</taxon>
        <taxon>Malvoideae</taxon>
        <taxon>Gossypium</taxon>
    </lineage>
</organism>
<evidence type="ECO:0000256" key="2">
    <source>
        <dbReference type="ARBA" id="ARBA00006134"/>
    </source>
</evidence>
<evidence type="ECO:0000256" key="7">
    <source>
        <dbReference type="ARBA" id="ARBA00022640"/>
    </source>
</evidence>
<evidence type="ECO:0000256" key="12">
    <source>
        <dbReference type="ARBA" id="ARBA00048328"/>
    </source>
</evidence>
<gene>
    <name evidence="13" type="ORF">GOBAR_AA32132</name>
</gene>
<dbReference type="Pfam" id="PF01126">
    <property type="entry name" value="Heme_oxygenase"/>
    <property type="match status" value="1"/>
</dbReference>
<keyword evidence="6" id="KW-0349">Heme</keyword>
<evidence type="ECO:0000313" key="13">
    <source>
        <dbReference type="EMBL" id="PPR88556.1"/>
    </source>
</evidence>
<evidence type="ECO:0000256" key="1">
    <source>
        <dbReference type="ARBA" id="ARBA00004229"/>
    </source>
</evidence>
<evidence type="ECO:0000256" key="11">
    <source>
        <dbReference type="ARBA" id="ARBA00023004"/>
    </source>
</evidence>
<evidence type="ECO:0000256" key="3">
    <source>
        <dbReference type="ARBA" id="ARBA00012360"/>
    </source>
</evidence>
<dbReference type="GO" id="GO:0046872">
    <property type="term" value="F:metal ion binding"/>
    <property type="evidence" value="ECO:0007669"/>
    <property type="project" value="UniProtKB-KW"/>
</dbReference>
<dbReference type="InterPro" id="IPR016951">
    <property type="entry name" value="Haem_Oase_decyc_pln"/>
</dbReference>